<dbReference type="Pfam" id="PF03567">
    <property type="entry name" value="Sulfotransfer_2"/>
    <property type="match status" value="1"/>
</dbReference>
<comment type="function">
    <text evidence="8">6-O-sulfation enzyme which catalyzes the transfer of sulfate from 3'-phosphoadenosine 5'-phosphosulfate (PAPS) to position 6 of the N-sulfoglucosamine residue (GlcNS) of heparan sulfate.</text>
</comment>
<proteinExistence type="inferred from homology"/>
<keyword evidence="8" id="KW-0735">Signal-anchor</keyword>
<dbReference type="EMBL" id="JAODUP010000003">
    <property type="protein sequence ID" value="KAK2170356.1"/>
    <property type="molecule type" value="Genomic_DNA"/>
</dbReference>
<accession>A0AAD9KFF4</accession>
<dbReference type="InterPro" id="IPR005331">
    <property type="entry name" value="Sulfotransferase"/>
</dbReference>
<evidence type="ECO:0000313" key="9">
    <source>
        <dbReference type="EMBL" id="KAK2170356.1"/>
    </source>
</evidence>
<keyword evidence="10" id="KW-1185">Reference proteome</keyword>
<dbReference type="InterPro" id="IPR027417">
    <property type="entry name" value="P-loop_NTPase"/>
</dbReference>
<comment type="catalytic activity">
    <reaction evidence="8">
        <text>alpha-D-glucosaminyl-[heparan sulfate](n) + 3'-phosphoadenylyl sulfate = 6-sulfo-alpha-D-glucosaminyl-[heparan sulfate](n) + adenosine 3',5'-bisphosphate + H(+)</text>
        <dbReference type="Rhea" id="RHEA:56604"/>
        <dbReference type="Rhea" id="RHEA-COMP:9830"/>
        <dbReference type="Rhea" id="RHEA-COMP:14621"/>
        <dbReference type="ChEBI" id="CHEBI:15378"/>
        <dbReference type="ChEBI" id="CHEBI:58339"/>
        <dbReference type="ChEBI" id="CHEBI:58343"/>
        <dbReference type="ChEBI" id="CHEBI:58388"/>
        <dbReference type="ChEBI" id="CHEBI:140604"/>
    </reaction>
</comment>
<evidence type="ECO:0000256" key="7">
    <source>
        <dbReference type="ARBA" id="ARBA00023180"/>
    </source>
</evidence>
<keyword evidence="3 8" id="KW-0808">Transferase</keyword>
<dbReference type="EC" id="2.8.2.-" evidence="8"/>
<comment type="similarity">
    <text evidence="2 8">Belongs to the sulfotransferase 6 family.</text>
</comment>
<dbReference type="Gene3D" id="3.40.50.300">
    <property type="entry name" value="P-loop containing nucleotide triphosphate hydrolases"/>
    <property type="match status" value="1"/>
</dbReference>
<evidence type="ECO:0000313" key="10">
    <source>
        <dbReference type="Proteomes" id="UP001208570"/>
    </source>
</evidence>
<dbReference type="GO" id="GO:0017095">
    <property type="term" value="F:heparan sulfate 6-sulfotransferase activity"/>
    <property type="evidence" value="ECO:0007669"/>
    <property type="project" value="TreeGrafter"/>
</dbReference>
<protein>
    <recommendedName>
        <fullName evidence="8">Heparan-sulfate 6-O-sulfotransferase</fullName>
        <ecNumber evidence="8">2.8.2.-</ecNumber>
    </recommendedName>
</protein>
<dbReference type="PANTHER" id="PTHR12812:SF0">
    <property type="entry name" value="HEPARAN-SULFATE 6-O-SULFOTRANSFERASE"/>
    <property type="match status" value="1"/>
</dbReference>
<evidence type="ECO:0000256" key="5">
    <source>
        <dbReference type="ARBA" id="ARBA00022989"/>
    </source>
</evidence>
<evidence type="ECO:0000256" key="6">
    <source>
        <dbReference type="ARBA" id="ARBA00023136"/>
    </source>
</evidence>
<evidence type="ECO:0000256" key="4">
    <source>
        <dbReference type="ARBA" id="ARBA00022692"/>
    </source>
</evidence>
<dbReference type="GO" id="GO:0016020">
    <property type="term" value="C:membrane"/>
    <property type="evidence" value="ECO:0007669"/>
    <property type="project" value="UniProtKB-SubCell"/>
</dbReference>
<comment type="subcellular location">
    <subcellularLocation>
        <location evidence="1">Membrane</location>
        <topology evidence="1">Single-pass membrane protein</topology>
    </subcellularLocation>
    <subcellularLocation>
        <location evidence="8">Membrane</location>
        <topology evidence="8">Single-pass type II membrane protein</topology>
    </subcellularLocation>
</comment>
<dbReference type="AlphaFoldDB" id="A0AAD9KFF4"/>
<dbReference type="InterPro" id="IPR010635">
    <property type="entry name" value="Heparan_SO4-6-sulfoTrfase"/>
</dbReference>
<keyword evidence="7" id="KW-0325">Glycoprotein</keyword>
<dbReference type="Proteomes" id="UP001208570">
    <property type="component" value="Unassembled WGS sequence"/>
</dbReference>
<gene>
    <name evidence="9" type="ORF">LSH36_3g18015</name>
</gene>
<evidence type="ECO:0000256" key="8">
    <source>
        <dbReference type="RuleBase" id="RU364122"/>
    </source>
</evidence>
<name>A0AAD9KFF4_9ANNE</name>
<keyword evidence="4 8" id="KW-0812">Transmembrane</keyword>
<keyword evidence="5 8" id="KW-1133">Transmembrane helix</keyword>
<sequence length="366" mass="42480">MPATSLGPHANPVWSTFIFVTCMLLFLFYLESMINPMDLLASKGFVRKEYHLRPLGFSPGNHSAFVTYDEVYHGMFNLLDPGSTLVSIEISQKAEKAFGAHLALDFDPELRMVCNCSSDSPDENDLPQKSCTCSRLRSRYEWFINSLTVGWPCGVQAGWTDLTLACLDSELYRREGRHVTRRYARIVILRDPLLRYVEEWDEISTLGQMPIYGNWTGITLDSFLRCPDNPANNRLVRMLTDISHVPCSHVKQALTRNNLNLRSRTTSMVNVSHFLLENAKANLRRMPFFGLAEYLRETDILFKYTFGIEFQRPFLIRENKWLMPLRDDEIALIKNRNQLDNELYRFGKELFFERLTNLSQLHARNL</sequence>
<dbReference type="PANTHER" id="PTHR12812">
    <property type="entry name" value="HEPARAN SULFATE 6-O-SULFOTRANSFERASE 3"/>
    <property type="match status" value="1"/>
</dbReference>
<keyword evidence="6 8" id="KW-0472">Membrane</keyword>
<feature type="transmembrane region" description="Helical" evidence="8">
    <location>
        <begin position="12"/>
        <end position="30"/>
    </location>
</feature>
<evidence type="ECO:0000256" key="2">
    <source>
        <dbReference type="ARBA" id="ARBA00010109"/>
    </source>
</evidence>
<evidence type="ECO:0000256" key="3">
    <source>
        <dbReference type="ARBA" id="ARBA00022679"/>
    </source>
</evidence>
<organism evidence="9 10">
    <name type="scientific">Paralvinella palmiformis</name>
    <dbReference type="NCBI Taxonomy" id="53620"/>
    <lineage>
        <taxon>Eukaryota</taxon>
        <taxon>Metazoa</taxon>
        <taxon>Spiralia</taxon>
        <taxon>Lophotrochozoa</taxon>
        <taxon>Annelida</taxon>
        <taxon>Polychaeta</taxon>
        <taxon>Sedentaria</taxon>
        <taxon>Canalipalpata</taxon>
        <taxon>Terebellida</taxon>
        <taxon>Terebelliformia</taxon>
        <taxon>Alvinellidae</taxon>
        <taxon>Paralvinella</taxon>
    </lineage>
</organism>
<reference evidence="9" key="1">
    <citation type="journal article" date="2023" name="Mol. Biol. Evol.">
        <title>Third-Generation Sequencing Reveals the Adaptive Role of the Epigenome in Three Deep-Sea Polychaetes.</title>
        <authorList>
            <person name="Perez M."/>
            <person name="Aroh O."/>
            <person name="Sun Y."/>
            <person name="Lan Y."/>
            <person name="Juniper S.K."/>
            <person name="Young C.R."/>
            <person name="Angers B."/>
            <person name="Qian P.Y."/>
        </authorList>
    </citation>
    <scope>NUCLEOTIDE SEQUENCE</scope>
    <source>
        <strain evidence="9">P08H-3</strain>
    </source>
</reference>
<comment type="caution">
    <text evidence="9">The sequence shown here is derived from an EMBL/GenBank/DDBJ whole genome shotgun (WGS) entry which is preliminary data.</text>
</comment>
<evidence type="ECO:0000256" key="1">
    <source>
        <dbReference type="ARBA" id="ARBA00004167"/>
    </source>
</evidence>